<protein>
    <submittedName>
        <fullName evidence="3">Uncharacterized protein</fullName>
    </submittedName>
</protein>
<comment type="caution">
    <text evidence="3">The sequence shown here is derived from an EMBL/GenBank/DDBJ whole genome shotgun (WGS) entry which is preliminary data.</text>
</comment>
<keyword evidence="2" id="KW-0812">Transmembrane</keyword>
<feature type="transmembrane region" description="Helical" evidence="2">
    <location>
        <begin position="6"/>
        <end position="23"/>
    </location>
</feature>
<dbReference type="EMBL" id="LIRB01000135">
    <property type="protein sequence ID" value="KWX75482.1"/>
    <property type="molecule type" value="Genomic_DNA"/>
</dbReference>
<dbReference type="PATRIC" id="fig|483937.3.peg.1236"/>
<reference evidence="3 4" key="1">
    <citation type="submission" date="2015-08" db="EMBL/GenBank/DDBJ databases">
        <title>Genomes of Paenibacillus riograndensis.</title>
        <authorList>
            <person name="Sant'Anna F.H."/>
            <person name="Souza R."/>
            <person name="Ambrosini A."/>
            <person name="Bach E."/>
            <person name="Fernandes G."/>
            <person name="Balsanelli E."/>
            <person name="Baura V.A."/>
            <person name="Pedrosa F.O."/>
            <person name="Souza E.M."/>
            <person name="Passaglia L."/>
        </authorList>
    </citation>
    <scope>NUCLEOTIDE SEQUENCE [LARGE SCALE GENOMIC DNA]</scope>
    <source>
        <strain evidence="3 4">CAS34</strain>
    </source>
</reference>
<organism evidence="3 4">
    <name type="scientific">Paenibacillus riograndensis</name>
    <dbReference type="NCBI Taxonomy" id="483937"/>
    <lineage>
        <taxon>Bacteria</taxon>
        <taxon>Bacillati</taxon>
        <taxon>Bacillota</taxon>
        <taxon>Bacilli</taxon>
        <taxon>Bacillales</taxon>
        <taxon>Paenibacillaceae</taxon>
        <taxon>Paenibacillus</taxon>
        <taxon>Paenibacillus sonchi group</taxon>
    </lineage>
</organism>
<evidence type="ECO:0000313" key="4">
    <source>
        <dbReference type="Proteomes" id="UP000070475"/>
    </source>
</evidence>
<evidence type="ECO:0000256" key="1">
    <source>
        <dbReference type="SAM" id="MobiDB-lite"/>
    </source>
</evidence>
<evidence type="ECO:0000313" key="3">
    <source>
        <dbReference type="EMBL" id="KWX75482.1"/>
    </source>
</evidence>
<dbReference type="AlphaFoldDB" id="A0A132TW25"/>
<proteinExistence type="predicted"/>
<evidence type="ECO:0000256" key="2">
    <source>
        <dbReference type="SAM" id="Phobius"/>
    </source>
</evidence>
<name>A0A132TW25_9BACL</name>
<feature type="region of interest" description="Disordered" evidence="1">
    <location>
        <begin position="46"/>
        <end position="76"/>
    </location>
</feature>
<gene>
    <name evidence="3" type="ORF">AMQ84_17840</name>
</gene>
<keyword evidence="4" id="KW-1185">Reference proteome</keyword>
<keyword evidence="2" id="KW-0472">Membrane</keyword>
<accession>A0A132TW25</accession>
<keyword evidence="2" id="KW-1133">Transmembrane helix</keyword>
<dbReference type="RefSeq" id="WP_060861452.1">
    <property type="nucleotide sequence ID" value="NZ_LIRB01000135.1"/>
</dbReference>
<dbReference type="Proteomes" id="UP000070475">
    <property type="component" value="Unassembled WGS sequence"/>
</dbReference>
<sequence length="76" mass="8841">MAWFISYMVVLYVPIVFSTWFYSETVQTLKHQIGRANDSLLQQMQETKESPVSSPHRIAGTTKNRPQEIRSAQRLI</sequence>